<protein>
    <submittedName>
        <fullName evidence="2">PhnA domain-containing protein</fullName>
    </submittedName>
</protein>
<dbReference type="Gene3D" id="2.30.30.40">
    <property type="entry name" value="SH3 Domains"/>
    <property type="match status" value="1"/>
</dbReference>
<evidence type="ECO:0000313" key="3">
    <source>
        <dbReference type="Proteomes" id="UP001597641"/>
    </source>
</evidence>
<keyword evidence="3" id="KW-1185">Reference proteome</keyword>
<proteinExistence type="predicted"/>
<gene>
    <name evidence="2" type="ORF">ACFS7Z_05810</name>
</gene>
<dbReference type="Proteomes" id="UP001597641">
    <property type="component" value="Unassembled WGS sequence"/>
</dbReference>
<dbReference type="SUPFAM" id="SSF82057">
    <property type="entry name" value="Prokaryotic SH3-related domain"/>
    <property type="match status" value="1"/>
</dbReference>
<sequence>MEAKDSNGNILNDGDSVHVVKDLKVRGMPTTLKRGNVIKNIRLTNSPEEVECRIGKSQVVLKTMY</sequence>
<dbReference type="EMBL" id="JBHUOX010000003">
    <property type="protein sequence ID" value="MFD2999865.1"/>
    <property type="molecule type" value="Genomic_DNA"/>
</dbReference>
<accession>A0ABW6BPW6</accession>
<evidence type="ECO:0000259" key="1">
    <source>
        <dbReference type="Pfam" id="PF03831"/>
    </source>
</evidence>
<reference evidence="3" key="1">
    <citation type="journal article" date="2019" name="Int. J. Syst. Evol. Microbiol.">
        <title>The Global Catalogue of Microorganisms (GCM) 10K type strain sequencing project: providing services to taxonomists for standard genome sequencing and annotation.</title>
        <authorList>
            <consortium name="The Broad Institute Genomics Platform"/>
            <consortium name="The Broad Institute Genome Sequencing Center for Infectious Disease"/>
            <person name="Wu L."/>
            <person name="Ma J."/>
        </authorList>
    </citation>
    <scope>NUCLEOTIDE SEQUENCE [LARGE SCALE GENOMIC DNA]</scope>
    <source>
        <strain evidence="3">KCTC 23984</strain>
    </source>
</reference>
<feature type="domain" description="Protein YjdM C-terminal" evidence="1">
    <location>
        <begin position="4"/>
        <end position="65"/>
    </location>
</feature>
<organism evidence="2 3">
    <name type="scientific">Pontibacter toksunensis</name>
    <dbReference type="NCBI Taxonomy" id="1332631"/>
    <lineage>
        <taxon>Bacteria</taxon>
        <taxon>Pseudomonadati</taxon>
        <taxon>Bacteroidota</taxon>
        <taxon>Cytophagia</taxon>
        <taxon>Cytophagales</taxon>
        <taxon>Hymenobacteraceae</taxon>
        <taxon>Pontibacter</taxon>
    </lineage>
</organism>
<name>A0ABW6BPW6_9BACT</name>
<comment type="caution">
    <text evidence="2">The sequence shown here is derived from an EMBL/GenBank/DDBJ whole genome shotgun (WGS) entry which is preliminary data.</text>
</comment>
<dbReference type="Pfam" id="PF03831">
    <property type="entry name" value="YjdM"/>
    <property type="match status" value="1"/>
</dbReference>
<evidence type="ECO:0000313" key="2">
    <source>
        <dbReference type="EMBL" id="MFD2999865.1"/>
    </source>
</evidence>
<dbReference type="InterPro" id="IPR013988">
    <property type="entry name" value="YjdM_C"/>
</dbReference>
<dbReference type="RefSeq" id="WP_377482271.1">
    <property type="nucleotide sequence ID" value="NZ_JBHUOX010000003.1"/>
</dbReference>